<dbReference type="InterPro" id="IPR016140">
    <property type="entry name" value="Bifunc_inhib/LTP/seed_store"/>
</dbReference>
<keyword evidence="3" id="KW-0732">Signal</keyword>
<protein>
    <recommendedName>
        <fullName evidence="2">Non-specific lipid-transfer protein</fullName>
    </recommendedName>
</protein>
<name>R0G839_9BRAS</name>
<reference evidence="6" key="1">
    <citation type="journal article" date="2013" name="Nat. Genet.">
        <title>The Capsella rubella genome and the genomic consequences of rapid mating system evolution.</title>
        <authorList>
            <person name="Slotte T."/>
            <person name="Hazzouri K.M."/>
            <person name="Agren J.A."/>
            <person name="Koenig D."/>
            <person name="Maumus F."/>
            <person name="Guo Y.L."/>
            <person name="Steige K."/>
            <person name="Platts A.E."/>
            <person name="Escobar J.S."/>
            <person name="Newman L.K."/>
            <person name="Wang W."/>
            <person name="Mandakova T."/>
            <person name="Vello E."/>
            <person name="Smith L.M."/>
            <person name="Henz S.R."/>
            <person name="Steffen J."/>
            <person name="Takuno S."/>
            <person name="Brandvain Y."/>
            <person name="Coop G."/>
            <person name="Andolfatto P."/>
            <person name="Hu T.T."/>
            <person name="Blanchette M."/>
            <person name="Clark R.M."/>
            <person name="Quesneville H."/>
            <person name="Nordborg M."/>
            <person name="Gaut B.S."/>
            <person name="Lysak M.A."/>
            <person name="Jenkins J."/>
            <person name="Grimwood J."/>
            <person name="Chapman J."/>
            <person name="Prochnik S."/>
            <person name="Shu S."/>
            <person name="Rokhsar D."/>
            <person name="Schmutz J."/>
            <person name="Weigel D."/>
            <person name="Wright S.I."/>
        </authorList>
    </citation>
    <scope>NUCLEOTIDE SEQUENCE [LARGE SCALE GENOMIC DNA]</scope>
    <source>
        <strain evidence="6">cv. Monte Gargano</strain>
    </source>
</reference>
<accession>R0G839</accession>
<comment type="function">
    <text evidence="2">Plant non-specific lipid-transfer proteins transfer phospholipids as well as galactolipids across membranes. May play a role in wax or cutin deposition in the cell walls of expanding epidermal cells and certain secretory tissues.</text>
</comment>
<sequence>MKLACLVFTGMIVASPLIANAALHCTAVDRNLKPCTRYLTQGNPITSECCKGVRNLNSMALTTLDRRQACLCIQSAGKAVGPGLNAGRAAGIPKTCGVKIHYNIQIRTSTNCNTILSSLARLLPRYAPGSIPPGRTSQNIL</sequence>
<proteinExistence type="inferred from homology"/>
<dbReference type="PANTHER" id="PTHR33076">
    <property type="entry name" value="NON-SPECIFIC LIPID-TRANSFER PROTEIN 2-RELATED"/>
    <property type="match status" value="1"/>
</dbReference>
<keyword evidence="2" id="KW-0446">Lipid-binding</keyword>
<dbReference type="InterPro" id="IPR036312">
    <property type="entry name" value="Bifun_inhib/LTP/seed_sf"/>
</dbReference>
<dbReference type="Gene3D" id="1.10.110.10">
    <property type="entry name" value="Plant lipid-transfer and hydrophobic proteins"/>
    <property type="match status" value="1"/>
</dbReference>
<keyword evidence="6" id="KW-1185">Reference proteome</keyword>
<dbReference type="Proteomes" id="UP000029121">
    <property type="component" value="Unassembled WGS sequence"/>
</dbReference>
<evidence type="ECO:0000313" key="6">
    <source>
        <dbReference type="Proteomes" id="UP000029121"/>
    </source>
</evidence>
<dbReference type="Pfam" id="PF00234">
    <property type="entry name" value="Tryp_alpha_amyl"/>
    <property type="match status" value="1"/>
</dbReference>
<dbReference type="AlphaFoldDB" id="R0G839"/>
<evidence type="ECO:0000259" key="4">
    <source>
        <dbReference type="SMART" id="SM00499"/>
    </source>
</evidence>
<dbReference type="GO" id="GO:0008289">
    <property type="term" value="F:lipid binding"/>
    <property type="evidence" value="ECO:0007669"/>
    <property type="project" value="UniProtKB-KW"/>
</dbReference>
<dbReference type="STRING" id="81985.R0G839"/>
<gene>
    <name evidence="5" type="ORF">CARUB_v10014870mg</name>
</gene>
<evidence type="ECO:0000256" key="3">
    <source>
        <dbReference type="SAM" id="SignalP"/>
    </source>
</evidence>
<evidence type="ECO:0000256" key="1">
    <source>
        <dbReference type="ARBA" id="ARBA00009748"/>
    </source>
</evidence>
<dbReference type="InterPro" id="IPR000528">
    <property type="entry name" value="Plant_nsLTP"/>
</dbReference>
<dbReference type="GO" id="GO:0006869">
    <property type="term" value="P:lipid transport"/>
    <property type="evidence" value="ECO:0007669"/>
    <property type="project" value="InterPro"/>
</dbReference>
<feature type="signal peptide" evidence="3">
    <location>
        <begin position="1"/>
        <end position="21"/>
    </location>
</feature>
<organism evidence="5 6">
    <name type="scientific">Capsella rubella</name>
    <dbReference type="NCBI Taxonomy" id="81985"/>
    <lineage>
        <taxon>Eukaryota</taxon>
        <taxon>Viridiplantae</taxon>
        <taxon>Streptophyta</taxon>
        <taxon>Embryophyta</taxon>
        <taxon>Tracheophyta</taxon>
        <taxon>Spermatophyta</taxon>
        <taxon>Magnoliopsida</taxon>
        <taxon>eudicotyledons</taxon>
        <taxon>Gunneridae</taxon>
        <taxon>Pentapetalae</taxon>
        <taxon>rosids</taxon>
        <taxon>malvids</taxon>
        <taxon>Brassicales</taxon>
        <taxon>Brassicaceae</taxon>
        <taxon>Camelineae</taxon>
        <taxon>Capsella</taxon>
    </lineage>
</organism>
<evidence type="ECO:0000256" key="2">
    <source>
        <dbReference type="RuleBase" id="RU000628"/>
    </source>
</evidence>
<keyword evidence="2" id="KW-0813">Transport</keyword>
<dbReference type="CDD" id="cd01960">
    <property type="entry name" value="nsLTP1"/>
    <property type="match status" value="1"/>
</dbReference>
<comment type="similarity">
    <text evidence="1 2">Belongs to the plant LTP family.</text>
</comment>
<dbReference type="PRINTS" id="PR00382">
    <property type="entry name" value="LIPIDTRNSFER"/>
</dbReference>
<dbReference type="EMBL" id="KB870807">
    <property type="protein sequence ID" value="EOA31666.1"/>
    <property type="molecule type" value="Genomic_DNA"/>
</dbReference>
<evidence type="ECO:0000313" key="5">
    <source>
        <dbReference type="EMBL" id="EOA31666.1"/>
    </source>
</evidence>
<feature type="chain" id="PRO_5004350784" description="Non-specific lipid-transfer protein" evidence="3">
    <location>
        <begin position="22"/>
        <end position="141"/>
    </location>
</feature>
<feature type="domain" description="Bifunctional inhibitor/plant lipid transfer protein/seed storage helical" evidence="4">
    <location>
        <begin position="25"/>
        <end position="112"/>
    </location>
</feature>
<dbReference type="SUPFAM" id="SSF47699">
    <property type="entry name" value="Bifunctional inhibitor/lipid-transfer protein/seed storage 2S albumin"/>
    <property type="match status" value="1"/>
</dbReference>
<dbReference type="SMART" id="SM00499">
    <property type="entry name" value="AAI"/>
    <property type="match status" value="1"/>
</dbReference>